<sequence length="69" mass="7003">APAPPQWAPTPEGSVPTPGTWGAGRLRQRPGTSAGGGGPAGGRASTPGAARVAQRREEGLLSLPHRLWE</sequence>
<proteinExistence type="predicted"/>
<protein>
    <submittedName>
        <fullName evidence="2">Uncharacterized protein</fullName>
    </submittedName>
</protein>
<organism evidence="2 3">
    <name type="scientific">Prorocentrum cordatum</name>
    <dbReference type="NCBI Taxonomy" id="2364126"/>
    <lineage>
        <taxon>Eukaryota</taxon>
        <taxon>Sar</taxon>
        <taxon>Alveolata</taxon>
        <taxon>Dinophyceae</taxon>
        <taxon>Prorocentrales</taxon>
        <taxon>Prorocentraceae</taxon>
        <taxon>Prorocentrum</taxon>
    </lineage>
</organism>
<dbReference type="EMBL" id="CAUYUJ010003942">
    <property type="protein sequence ID" value="CAK0807491.1"/>
    <property type="molecule type" value="Genomic_DNA"/>
</dbReference>
<feature type="non-terminal residue" evidence="2">
    <location>
        <position position="1"/>
    </location>
</feature>
<dbReference type="Proteomes" id="UP001189429">
    <property type="component" value="Unassembled WGS sequence"/>
</dbReference>
<accession>A0ABN9QQ40</accession>
<feature type="region of interest" description="Disordered" evidence="1">
    <location>
        <begin position="1"/>
        <end position="69"/>
    </location>
</feature>
<comment type="caution">
    <text evidence="2">The sequence shown here is derived from an EMBL/GenBank/DDBJ whole genome shotgun (WGS) entry which is preliminary data.</text>
</comment>
<gene>
    <name evidence="2" type="ORF">PCOR1329_LOCUS13360</name>
</gene>
<evidence type="ECO:0000256" key="1">
    <source>
        <dbReference type="SAM" id="MobiDB-lite"/>
    </source>
</evidence>
<name>A0ABN9QQ40_9DINO</name>
<evidence type="ECO:0000313" key="2">
    <source>
        <dbReference type="EMBL" id="CAK0807491.1"/>
    </source>
</evidence>
<reference evidence="2" key="1">
    <citation type="submission" date="2023-10" db="EMBL/GenBank/DDBJ databases">
        <authorList>
            <person name="Chen Y."/>
            <person name="Shah S."/>
            <person name="Dougan E. K."/>
            <person name="Thang M."/>
            <person name="Chan C."/>
        </authorList>
    </citation>
    <scope>NUCLEOTIDE SEQUENCE [LARGE SCALE GENOMIC DNA]</scope>
</reference>
<evidence type="ECO:0000313" key="3">
    <source>
        <dbReference type="Proteomes" id="UP001189429"/>
    </source>
</evidence>
<keyword evidence="3" id="KW-1185">Reference proteome</keyword>
<feature type="non-terminal residue" evidence="2">
    <location>
        <position position="69"/>
    </location>
</feature>
<feature type="compositionally biased region" description="Low complexity" evidence="1">
    <location>
        <begin position="42"/>
        <end position="51"/>
    </location>
</feature>